<dbReference type="InterPro" id="IPR035595">
    <property type="entry name" value="UDP_glycos_trans_CS"/>
</dbReference>
<dbReference type="Proteomes" id="UP001567538">
    <property type="component" value="Unassembled WGS sequence"/>
</dbReference>
<sequence>MAAQLNFILIPFMAPGHIIPMINMAQSLSNHGAAAAIILTHFDAARFTSAIDRTLQSSPSIRLLKIRFPSSEAGLPPTCQSADTLPSHDLLPNFSTAIKMLQPPVEHLLLQELPHPTCIISDKLLTWTAETCDKLHLPRIVFDGMNCFTQLVTHNLYVSKIYQTVPPDEPFLVPGLPDPVEVTRLQLPGLFNPGPKHVPGFREKVRETEASAYGVVVNSFEEVEKRYIDEFRKVRGGKVWCIGPLSLGKEDMIVDCGPFLEWLDGREPASVVYSCLGSLSSPSPAQFAELALGLEASNHPFIVVAKGSEIWEWIQGEGIEERTRERGFFVRDWAPQEAILSRPEVGAFLTHCGWNSTLEGICAGVPMVTWPLFAEQFLNEKLVVGILGIGVGVGARGVVHVGEEDESGKKVRRDGIKEAIEMVMDKGEEACGRRKRAQGFAETAKGAVREGGSSFLNLQLLIQEIQHLTKHTKSIHQSQSWRWKLQESFYI</sequence>
<dbReference type="EMBL" id="JBEAFC010000012">
    <property type="protein sequence ID" value="KAL1535029.1"/>
    <property type="molecule type" value="Genomic_DNA"/>
</dbReference>
<evidence type="ECO:0000256" key="4">
    <source>
        <dbReference type="RuleBase" id="RU362057"/>
    </source>
</evidence>
<gene>
    <name evidence="5" type="ORF">AAHA92_31131</name>
</gene>
<keyword evidence="3" id="KW-0328">Glycosyltransferase</keyword>
<dbReference type="PROSITE" id="PS00375">
    <property type="entry name" value="UDPGT"/>
    <property type="match status" value="1"/>
</dbReference>
<dbReference type="PANTHER" id="PTHR48047:SF182">
    <property type="entry name" value="GLYCOSYLTRANSFERASE"/>
    <property type="match status" value="1"/>
</dbReference>
<evidence type="ECO:0000313" key="6">
    <source>
        <dbReference type="Proteomes" id="UP001567538"/>
    </source>
</evidence>
<dbReference type="Gene3D" id="3.40.50.2000">
    <property type="entry name" value="Glycogen Phosphorylase B"/>
    <property type="match status" value="2"/>
</dbReference>
<evidence type="ECO:0000256" key="2">
    <source>
        <dbReference type="ARBA" id="ARBA00022679"/>
    </source>
</evidence>
<reference evidence="5 6" key="1">
    <citation type="submission" date="2024-06" db="EMBL/GenBank/DDBJ databases">
        <title>A chromosome level genome sequence of Diviner's sage (Salvia divinorum).</title>
        <authorList>
            <person name="Ford S.A."/>
            <person name="Ro D.-K."/>
            <person name="Ness R.W."/>
            <person name="Phillips M.A."/>
        </authorList>
    </citation>
    <scope>NUCLEOTIDE SEQUENCE [LARGE SCALE GENOMIC DNA]</scope>
    <source>
        <strain evidence="5">SAF-2024a</strain>
        <tissue evidence="5">Leaf</tissue>
    </source>
</reference>
<dbReference type="CDD" id="cd03784">
    <property type="entry name" value="GT1_Gtf-like"/>
    <property type="match status" value="1"/>
</dbReference>
<keyword evidence="6" id="KW-1185">Reference proteome</keyword>
<comment type="similarity">
    <text evidence="1 3">Belongs to the UDP-glycosyltransferase family.</text>
</comment>
<evidence type="ECO:0000313" key="5">
    <source>
        <dbReference type="EMBL" id="KAL1535029.1"/>
    </source>
</evidence>
<evidence type="ECO:0000256" key="1">
    <source>
        <dbReference type="ARBA" id="ARBA00009995"/>
    </source>
</evidence>
<dbReference type="SUPFAM" id="SSF53756">
    <property type="entry name" value="UDP-Glycosyltransferase/glycogen phosphorylase"/>
    <property type="match status" value="1"/>
</dbReference>
<comment type="caution">
    <text evidence="5">The sequence shown here is derived from an EMBL/GenBank/DDBJ whole genome shotgun (WGS) entry which is preliminary data.</text>
</comment>
<dbReference type="InterPro" id="IPR002213">
    <property type="entry name" value="UDP_glucos_trans"/>
</dbReference>
<organism evidence="5 6">
    <name type="scientific">Salvia divinorum</name>
    <name type="common">Maria pastora</name>
    <name type="synonym">Diviner's sage</name>
    <dbReference type="NCBI Taxonomy" id="28513"/>
    <lineage>
        <taxon>Eukaryota</taxon>
        <taxon>Viridiplantae</taxon>
        <taxon>Streptophyta</taxon>
        <taxon>Embryophyta</taxon>
        <taxon>Tracheophyta</taxon>
        <taxon>Spermatophyta</taxon>
        <taxon>Magnoliopsida</taxon>
        <taxon>eudicotyledons</taxon>
        <taxon>Gunneridae</taxon>
        <taxon>Pentapetalae</taxon>
        <taxon>asterids</taxon>
        <taxon>lamiids</taxon>
        <taxon>Lamiales</taxon>
        <taxon>Lamiaceae</taxon>
        <taxon>Nepetoideae</taxon>
        <taxon>Mentheae</taxon>
        <taxon>Salviinae</taxon>
        <taxon>Salvia</taxon>
        <taxon>Salvia subgen. Calosphace</taxon>
    </lineage>
</organism>
<dbReference type="GO" id="GO:0016757">
    <property type="term" value="F:glycosyltransferase activity"/>
    <property type="evidence" value="ECO:0007669"/>
    <property type="project" value="UniProtKB-KW"/>
</dbReference>
<dbReference type="Pfam" id="PF00201">
    <property type="entry name" value="UDPGT"/>
    <property type="match status" value="1"/>
</dbReference>
<evidence type="ECO:0000256" key="3">
    <source>
        <dbReference type="RuleBase" id="RU003718"/>
    </source>
</evidence>
<dbReference type="PANTHER" id="PTHR48047">
    <property type="entry name" value="GLYCOSYLTRANSFERASE"/>
    <property type="match status" value="1"/>
</dbReference>
<keyword evidence="2 3" id="KW-0808">Transferase</keyword>
<dbReference type="FunFam" id="3.40.50.2000:FF:000063">
    <property type="entry name" value="Glycosyltransferase"/>
    <property type="match status" value="1"/>
</dbReference>
<name>A0ABD1FVN1_SALDI</name>
<dbReference type="AlphaFoldDB" id="A0ABD1FVN1"/>
<protein>
    <recommendedName>
        <fullName evidence="4">Glycosyltransferase</fullName>
        <ecNumber evidence="4">2.4.1.-</ecNumber>
    </recommendedName>
</protein>
<dbReference type="EC" id="2.4.1.-" evidence="4"/>
<proteinExistence type="inferred from homology"/>
<accession>A0ABD1FVN1</accession>